<evidence type="ECO:0000256" key="5">
    <source>
        <dbReference type="ARBA" id="ARBA00022989"/>
    </source>
</evidence>
<dbReference type="PANTHER" id="PTHR12185:SF1">
    <property type="entry name" value="SYSTEMIC RNA INTERFERENCE DEFECTIVE PROTEIN 1"/>
    <property type="match status" value="1"/>
</dbReference>
<sequence>MIRVYLIILMHLVIGLTQNNSTTPSPIITSSNSSVLVFEISSKMKMIEKKLEANTVHVLRLELDQSFILDLTKVAAEIVDSSKYSKEDGVILEVTVSNGRDSFLLKLPTVYPNLKLYTDGKLLNPLVEQDFGAHRKRHRIGDPHFHQNLIVTVQSRLNADIDYRLHVTHLDRAQYDFLKFKTGQTTKTLSNQKLTFVKPIGFFLNCSEQNISQFHVTLYSEDDICANLITVPANESIYDRSVISDKTHNRRVLSFTKRADIFFTETEISMFKSFRIFVFIAPDDSGCSTNTSRKSFNEKKKISFEFKKLENQSYAVPTALMMIFLTTPCLLFLPIVINIIKNSRKLAPSQSNLISFSPVPSEQRDMGLSHDEQQNTSSELENNGEIPAAGNQIVEEITAENQETSVEEGNREIQVKIPLKQDSLSLHGQMLQYPVAIILPVLMHTAIEFHKWTTSTMANRDEMCFHNHACARPLGELRAWNNIITNIGYTLYGAIFIVLSICRRGRHEYSHVFGTYECTLLDVTIGVFMVLQSIASATYHICPSDVAFLIRRASKLSVDFSWSVSGLFVTNLHHQPIQISY</sequence>
<keyword evidence="3 9" id="KW-0812">Transmembrane</keyword>
<feature type="transmembrane region" description="Helical" evidence="9">
    <location>
        <begin position="483"/>
        <end position="502"/>
    </location>
</feature>
<comment type="similarity">
    <text evidence="2">Belongs to the SID1 family.</text>
</comment>
<keyword evidence="4 10" id="KW-0732">Signal</keyword>
<evidence type="ECO:0000256" key="10">
    <source>
        <dbReference type="SAM" id="SignalP"/>
    </source>
</evidence>
<reference evidence="11" key="1">
    <citation type="submission" date="2010-08" db="EMBL/GenBank/DDBJ databases">
        <title>SID-1 protein of Caenorhabditis elegans enhances uptake of dsRNA into Bombyx cells.</title>
        <authorList>
            <person name="Kobayashi I."/>
            <person name="Tomita S."/>
        </authorList>
    </citation>
    <scope>NUCLEOTIDE SEQUENCE</scope>
    <source>
        <strain evidence="11">Bristol N2</strain>
        <tissue evidence="11">Whole body</tissue>
    </source>
</reference>
<evidence type="ECO:0000256" key="8">
    <source>
        <dbReference type="SAM" id="MobiDB-lite"/>
    </source>
</evidence>
<feature type="chain" id="PRO_5003220038" evidence="10">
    <location>
        <begin position="18"/>
        <end position="581"/>
    </location>
</feature>
<dbReference type="AlphaFoldDB" id="E7FKX6"/>
<dbReference type="GO" id="GO:0016020">
    <property type="term" value="C:membrane"/>
    <property type="evidence" value="ECO:0007669"/>
    <property type="project" value="UniProtKB-SubCell"/>
</dbReference>
<feature type="signal peptide" evidence="10">
    <location>
        <begin position="1"/>
        <end position="17"/>
    </location>
</feature>
<evidence type="ECO:0000256" key="9">
    <source>
        <dbReference type="SAM" id="Phobius"/>
    </source>
</evidence>
<evidence type="ECO:0000256" key="1">
    <source>
        <dbReference type="ARBA" id="ARBA00004141"/>
    </source>
</evidence>
<evidence type="ECO:0000256" key="3">
    <source>
        <dbReference type="ARBA" id="ARBA00022692"/>
    </source>
</evidence>
<evidence type="ECO:0000256" key="4">
    <source>
        <dbReference type="ARBA" id="ARBA00022729"/>
    </source>
</evidence>
<dbReference type="PANTHER" id="PTHR12185">
    <property type="entry name" value="SID1 TRANSMEMBRANE FAMILY MEMEBER"/>
    <property type="match status" value="1"/>
</dbReference>
<evidence type="ECO:0000256" key="7">
    <source>
        <dbReference type="ARBA" id="ARBA00023180"/>
    </source>
</evidence>
<feature type="region of interest" description="Disordered" evidence="8">
    <location>
        <begin position="360"/>
        <end position="384"/>
    </location>
</feature>
<evidence type="ECO:0000313" key="11">
    <source>
        <dbReference type="EMBL" id="BAJ72712.1"/>
    </source>
</evidence>
<dbReference type="PeptideAtlas" id="E7FKX6"/>
<dbReference type="EMBL" id="AB574329">
    <property type="protein sequence ID" value="BAJ72712.1"/>
    <property type="molecule type" value="mRNA"/>
</dbReference>
<dbReference type="Pfam" id="PF13965">
    <property type="entry name" value="SID-1_RNA_chan"/>
    <property type="match status" value="1"/>
</dbReference>
<keyword evidence="7" id="KW-0325">Glycoprotein</keyword>
<feature type="compositionally biased region" description="Basic and acidic residues" evidence="8">
    <location>
        <begin position="362"/>
        <end position="373"/>
    </location>
</feature>
<keyword evidence="5 9" id="KW-1133">Transmembrane helix</keyword>
<gene>
    <name evidence="11" type="primary">delta-sid-1</name>
</gene>
<dbReference type="InterPro" id="IPR025958">
    <property type="entry name" value="SID1_TM_fam"/>
</dbReference>
<keyword evidence="6 9" id="KW-0472">Membrane</keyword>
<proteinExistence type="evidence at transcript level"/>
<evidence type="ECO:0000256" key="6">
    <source>
        <dbReference type="ARBA" id="ARBA00023136"/>
    </source>
</evidence>
<comment type="subcellular location">
    <subcellularLocation>
        <location evidence="1">Membrane</location>
        <topology evidence="1">Multi-pass membrane protein</topology>
    </subcellularLocation>
</comment>
<protein>
    <submittedName>
        <fullName evidence="11">Delta-systemic RNAi enabling protein SID-1</fullName>
    </submittedName>
</protein>
<dbReference type="HOGENOM" id="CLU_373491_0_0_1"/>
<feature type="transmembrane region" description="Helical" evidence="9">
    <location>
        <begin position="314"/>
        <end position="340"/>
    </location>
</feature>
<evidence type="ECO:0000256" key="2">
    <source>
        <dbReference type="ARBA" id="ARBA00006618"/>
    </source>
</evidence>
<organism evidence="11">
    <name type="scientific">Caenorhabditis elegans</name>
    <dbReference type="NCBI Taxonomy" id="6239"/>
    <lineage>
        <taxon>Eukaryota</taxon>
        <taxon>Metazoa</taxon>
        <taxon>Ecdysozoa</taxon>
        <taxon>Nematoda</taxon>
        <taxon>Chromadorea</taxon>
        <taxon>Rhabditida</taxon>
        <taxon>Rhabditina</taxon>
        <taxon>Rhabditomorpha</taxon>
        <taxon>Rhabditoidea</taxon>
        <taxon>Rhabditidae</taxon>
        <taxon>Peloderinae</taxon>
        <taxon>Caenorhabditis</taxon>
    </lineage>
</organism>
<accession>E7FKX6</accession>
<name>E7FKX6_CAEEL</name>